<name>A0AAJ0MKL5_9PEZI</name>
<dbReference type="EMBL" id="JAUIQD010000001">
    <property type="protein sequence ID" value="KAK3363693.1"/>
    <property type="molecule type" value="Genomic_DNA"/>
</dbReference>
<feature type="transmembrane region" description="Helical" evidence="1">
    <location>
        <begin position="146"/>
        <end position="165"/>
    </location>
</feature>
<accession>A0AAJ0MKL5</accession>
<evidence type="ECO:0000256" key="1">
    <source>
        <dbReference type="SAM" id="Phobius"/>
    </source>
</evidence>
<comment type="caution">
    <text evidence="2">The sequence shown here is derived from an EMBL/GenBank/DDBJ whole genome shotgun (WGS) entry which is preliminary data.</text>
</comment>
<organism evidence="2 3">
    <name type="scientific">Lasiosphaeria hispida</name>
    <dbReference type="NCBI Taxonomy" id="260671"/>
    <lineage>
        <taxon>Eukaryota</taxon>
        <taxon>Fungi</taxon>
        <taxon>Dikarya</taxon>
        <taxon>Ascomycota</taxon>
        <taxon>Pezizomycotina</taxon>
        <taxon>Sordariomycetes</taxon>
        <taxon>Sordariomycetidae</taxon>
        <taxon>Sordariales</taxon>
        <taxon>Lasiosphaeriaceae</taxon>
        <taxon>Lasiosphaeria</taxon>
    </lineage>
</organism>
<sequence length="261" mass="28383">MSFSLSHLLDGFVSVLLAIPLALSSFAHKILPTTISTTLTLPAGILLYCPRYFVMANTETAISPQHGLKVNTDSPSIWSPATTTKATIVVVMFFLTFFSAGYNGTANIISKFTPILEQATPTFTWVVVIIFGTIHLLVPAPVTTRILIFLAAILTAFLTILPQVLEKLPPILERATPILEQATPILERVSPTWVVVVVFGTIHLSVPASVTTRILIFLAAILAAFLTILPQVFEKLPPILEKLPPILEKLPPILEKMTGLP</sequence>
<feature type="transmembrane region" description="Helical" evidence="1">
    <location>
        <begin position="88"/>
        <end position="110"/>
    </location>
</feature>
<reference evidence="2" key="1">
    <citation type="journal article" date="2023" name="Mol. Phylogenet. Evol.">
        <title>Genome-scale phylogeny and comparative genomics of the fungal order Sordariales.</title>
        <authorList>
            <person name="Hensen N."/>
            <person name="Bonometti L."/>
            <person name="Westerberg I."/>
            <person name="Brannstrom I.O."/>
            <person name="Guillou S."/>
            <person name="Cros-Aarteil S."/>
            <person name="Calhoun S."/>
            <person name="Haridas S."/>
            <person name="Kuo A."/>
            <person name="Mondo S."/>
            <person name="Pangilinan J."/>
            <person name="Riley R."/>
            <person name="LaButti K."/>
            <person name="Andreopoulos B."/>
            <person name="Lipzen A."/>
            <person name="Chen C."/>
            <person name="Yan M."/>
            <person name="Daum C."/>
            <person name="Ng V."/>
            <person name="Clum A."/>
            <person name="Steindorff A."/>
            <person name="Ohm R.A."/>
            <person name="Martin F."/>
            <person name="Silar P."/>
            <person name="Natvig D.O."/>
            <person name="Lalanne C."/>
            <person name="Gautier V."/>
            <person name="Ament-Velasquez S.L."/>
            <person name="Kruys A."/>
            <person name="Hutchinson M.I."/>
            <person name="Powell A.J."/>
            <person name="Barry K."/>
            <person name="Miller A.N."/>
            <person name="Grigoriev I.V."/>
            <person name="Debuchy R."/>
            <person name="Gladieux P."/>
            <person name="Hiltunen Thoren M."/>
            <person name="Johannesson H."/>
        </authorList>
    </citation>
    <scope>NUCLEOTIDE SEQUENCE</scope>
    <source>
        <strain evidence="2">CBS 955.72</strain>
    </source>
</reference>
<reference evidence="2" key="2">
    <citation type="submission" date="2023-06" db="EMBL/GenBank/DDBJ databases">
        <authorList>
            <consortium name="Lawrence Berkeley National Laboratory"/>
            <person name="Haridas S."/>
            <person name="Hensen N."/>
            <person name="Bonometti L."/>
            <person name="Westerberg I."/>
            <person name="Brannstrom I.O."/>
            <person name="Guillou S."/>
            <person name="Cros-Aarteil S."/>
            <person name="Calhoun S."/>
            <person name="Kuo A."/>
            <person name="Mondo S."/>
            <person name="Pangilinan J."/>
            <person name="Riley R."/>
            <person name="Labutti K."/>
            <person name="Andreopoulos B."/>
            <person name="Lipzen A."/>
            <person name="Chen C."/>
            <person name="Yanf M."/>
            <person name="Daum C."/>
            <person name="Ng V."/>
            <person name="Clum A."/>
            <person name="Steindorff A."/>
            <person name="Ohm R."/>
            <person name="Martin F."/>
            <person name="Silar P."/>
            <person name="Natvig D."/>
            <person name="Lalanne C."/>
            <person name="Gautier V."/>
            <person name="Ament-Velasquez S.L."/>
            <person name="Kruys A."/>
            <person name="Hutchinson M.I."/>
            <person name="Powell A.J."/>
            <person name="Barry K."/>
            <person name="Miller A.N."/>
            <person name="Grigoriev I.V."/>
            <person name="Debuchy R."/>
            <person name="Gladieux P."/>
            <person name="Thoren M.H."/>
            <person name="Johannesson H."/>
        </authorList>
    </citation>
    <scope>NUCLEOTIDE SEQUENCE</scope>
    <source>
        <strain evidence="2">CBS 955.72</strain>
    </source>
</reference>
<protein>
    <submittedName>
        <fullName evidence="2">Uncharacterized protein</fullName>
    </submittedName>
</protein>
<keyword evidence="1" id="KW-1133">Transmembrane helix</keyword>
<evidence type="ECO:0000313" key="2">
    <source>
        <dbReference type="EMBL" id="KAK3363693.1"/>
    </source>
</evidence>
<feature type="transmembrane region" description="Helical" evidence="1">
    <location>
        <begin position="212"/>
        <end position="233"/>
    </location>
</feature>
<gene>
    <name evidence="2" type="ORF">B0T25DRAFT_576245</name>
</gene>
<keyword evidence="1" id="KW-0812">Transmembrane</keyword>
<feature type="transmembrane region" description="Helical" evidence="1">
    <location>
        <begin position="122"/>
        <end position="140"/>
    </location>
</feature>
<evidence type="ECO:0000313" key="3">
    <source>
        <dbReference type="Proteomes" id="UP001275084"/>
    </source>
</evidence>
<keyword evidence="3" id="KW-1185">Reference proteome</keyword>
<dbReference type="Proteomes" id="UP001275084">
    <property type="component" value="Unassembled WGS sequence"/>
</dbReference>
<proteinExistence type="predicted"/>
<dbReference type="AlphaFoldDB" id="A0AAJ0MKL5"/>
<feature type="transmembrane region" description="Helical" evidence="1">
    <location>
        <begin position="185"/>
        <end position="206"/>
    </location>
</feature>
<keyword evidence="1" id="KW-0472">Membrane</keyword>